<keyword evidence="1" id="KW-0812">Transmembrane</keyword>
<evidence type="ECO:0000313" key="3">
    <source>
        <dbReference type="Proteomes" id="UP000199438"/>
    </source>
</evidence>
<dbReference type="RefSeq" id="WP_092542155.1">
    <property type="nucleotide sequence ID" value="NZ_FOKV01000003.1"/>
</dbReference>
<feature type="transmembrane region" description="Helical" evidence="1">
    <location>
        <begin position="43"/>
        <end position="63"/>
    </location>
</feature>
<accession>A0A1I1IET5</accession>
<protein>
    <submittedName>
        <fullName evidence="2">Uncharacterized protein</fullName>
    </submittedName>
</protein>
<evidence type="ECO:0000313" key="2">
    <source>
        <dbReference type="EMBL" id="SFC32213.1"/>
    </source>
</evidence>
<reference evidence="3" key="1">
    <citation type="submission" date="2016-10" db="EMBL/GenBank/DDBJ databases">
        <authorList>
            <person name="Varghese N."/>
            <person name="Submissions S."/>
        </authorList>
    </citation>
    <scope>NUCLEOTIDE SEQUENCE [LARGE SCALE GENOMIC DNA]</scope>
    <source>
        <strain evidence="3">DSM 24499</strain>
    </source>
</reference>
<evidence type="ECO:0000256" key="1">
    <source>
        <dbReference type="SAM" id="Phobius"/>
    </source>
</evidence>
<dbReference type="EMBL" id="FOKV01000003">
    <property type="protein sequence ID" value="SFC32213.1"/>
    <property type="molecule type" value="Genomic_DNA"/>
</dbReference>
<name>A0A1I1IET5_9FLAO</name>
<dbReference type="Proteomes" id="UP000199438">
    <property type="component" value="Unassembled WGS sequence"/>
</dbReference>
<sequence length="91" mass="10736">MKKFTTDRKLILVNFAIVFYFILIWLTNIYKVDYALIRVFREILTIPFLIAQIIFLVIGINYLRKNQKNYYLAISVLALAICSFVTIGSFF</sequence>
<keyword evidence="1" id="KW-1133">Transmembrane helix</keyword>
<gene>
    <name evidence="2" type="ORF">SAMN04487907_103328</name>
</gene>
<keyword evidence="3" id="KW-1185">Reference proteome</keyword>
<keyword evidence="1" id="KW-0472">Membrane</keyword>
<feature type="transmembrane region" description="Helical" evidence="1">
    <location>
        <begin position="70"/>
        <end position="90"/>
    </location>
</feature>
<feature type="transmembrane region" description="Helical" evidence="1">
    <location>
        <begin position="12"/>
        <end position="31"/>
    </location>
</feature>
<proteinExistence type="predicted"/>
<organism evidence="2 3">
    <name type="scientific">Zunongwangia mangrovi</name>
    <dbReference type="NCBI Taxonomy" id="1334022"/>
    <lineage>
        <taxon>Bacteria</taxon>
        <taxon>Pseudomonadati</taxon>
        <taxon>Bacteroidota</taxon>
        <taxon>Flavobacteriia</taxon>
        <taxon>Flavobacteriales</taxon>
        <taxon>Flavobacteriaceae</taxon>
        <taxon>Zunongwangia</taxon>
    </lineage>
</organism>
<dbReference type="AlphaFoldDB" id="A0A1I1IET5"/>